<dbReference type="OrthoDB" id="9938362at2759"/>
<dbReference type="PROSITE" id="PS50001">
    <property type="entry name" value="SH2"/>
    <property type="match status" value="1"/>
</dbReference>
<dbReference type="GO" id="GO:0005886">
    <property type="term" value="C:plasma membrane"/>
    <property type="evidence" value="ECO:0007669"/>
    <property type="project" value="TreeGrafter"/>
</dbReference>
<keyword evidence="7" id="KW-1185">Reference proteome</keyword>
<evidence type="ECO:0000256" key="2">
    <source>
        <dbReference type="PROSITE-ProRule" id="PRU00191"/>
    </source>
</evidence>
<dbReference type="InterPro" id="IPR006019">
    <property type="entry name" value="PID_Shc-like"/>
</dbReference>
<evidence type="ECO:0000259" key="4">
    <source>
        <dbReference type="PROSITE" id="PS01179"/>
    </source>
</evidence>
<dbReference type="EMBL" id="MTYJ01000229">
    <property type="protein sequence ID" value="OWA51491.1"/>
    <property type="molecule type" value="Genomic_DNA"/>
</dbReference>
<sequence>MPPSGADLSRDSDGGFSNRTFDRSWQFQEEQFRHVGRSFRVRYIGKMQILASMRILQFEDRASVAKECISRVCEEAKMMTPSKKRRTERKIQEVLGHIDLQSGGEDVNLIVNVERIQIISLTGEEISNHELPEISFASGGDAETIDFIAYVGKTGGSRWCYVIECGAGVTQECVATIGQAFDLKFKQYLIKSGAANAAKSAAAAGTSAAPVVSAAGSSRYTDTPATTLESSGGDMRSNSWVRVPVASTHHQSSPTSEKRRLPARAPPPTNDADYYNDMPGKSAPSDEASVPDSSAPPAVPRPRGELKALQLPGSGSTRPDSNLIDLNSPAHDKARKGGDFLDFGGLDSLTESEHENADPFNVAAVHHLLKSNLDSAPWYHGLLSRQAAEQILERDGDFLVRVSTNAGIESPASEQQYVLSGQHMGTKTHILLVDYDGVVRTRNHDFRDIPHLIDVHFSSGEPLMSADKEIHLRRPVPRLSTR</sequence>
<dbReference type="Pfam" id="PF00640">
    <property type="entry name" value="PID"/>
    <property type="match status" value="1"/>
</dbReference>
<dbReference type="InterPro" id="IPR011993">
    <property type="entry name" value="PH-like_dom_sf"/>
</dbReference>
<dbReference type="GO" id="GO:0030971">
    <property type="term" value="F:receptor tyrosine kinase binding"/>
    <property type="evidence" value="ECO:0007669"/>
    <property type="project" value="TreeGrafter"/>
</dbReference>
<dbReference type="SMART" id="SM00252">
    <property type="entry name" value="SH2"/>
    <property type="match status" value="1"/>
</dbReference>
<comment type="caution">
    <text evidence="6">The sequence shown here is derived from an EMBL/GenBank/DDBJ whole genome shotgun (WGS) entry which is preliminary data.</text>
</comment>
<accession>A0A9X6NJ11</accession>
<organism evidence="6 7">
    <name type="scientific">Hypsibius exemplaris</name>
    <name type="common">Freshwater tardigrade</name>
    <dbReference type="NCBI Taxonomy" id="2072580"/>
    <lineage>
        <taxon>Eukaryota</taxon>
        <taxon>Metazoa</taxon>
        <taxon>Ecdysozoa</taxon>
        <taxon>Tardigrada</taxon>
        <taxon>Eutardigrada</taxon>
        <taxon>Parachela</taxon>
        <taxon>Hypsibioidea</taxon>
        <taxon>Hypsibiidae</taxon>
        <taxon>Hypsibius</taxon>
    </lineage>
</organism>
<feature type="domain" description="SH2" evidence="5">
    <location>
        <begin position="378"/>
        <end position="476"/>
    </location>
</feature>
<dbReference type="InterPro" id="IPR000980">
    <property type="entry name" value="SH2"/>
</dbReference>
<reference evidence="7" key="1">
    <citation type="submission" date="2017-01" db="EMBL/GenBank/DDBJ databases">
        <title>Comparative genomics of anhydrobiosis in the tardigrade Hypsibius dujardini.</title>
        <authorList>
            <person name="Yoshida Y."/>
            <person name="Koutsovoulos G."/>
            <person name="Laetsch D."/>
            <person name="Stevens L."/>
            <person name="Kumar S."/>
            <person name="Horikawa D."/>
            <person name="Ishino K."/>
            <person name="Komine S."/>
            <person name="Tomita M."/>
            <person name="Blaxter M."/>
            <person name="Arakawa K."/>
        </authorList>
    </citation>
    <scope>NUCLEOTIDE SEQUENCE [LARGE SCALE GENOMIC DNA]</scope>
    <source>
        <strain evidence="7">Z151</strain>
    </source>
</reference>
<gene>
    <name evidence="6" type="ORF">BV898_15971</name>
</gene>
<feature type="compositionally biased region" description="Polar residues" evidence="3">
    <location>
        <begin position="219"/>
        <end position="240"/>
    </location>
</feature>
<dbReference type="PANTHER" id="PTHR10337:SF11">
    <property type="entry name" value="DSHC PROTEIN"/>
    <property type="match status" value="1"/>
</dbReference>
<dbReference type="SUPFAM" id="SSF50729">
    <property type="entry name" value="PH domain-like"/>
    <property type="match status" value="1"/>
</dbReference>
<dbReference type="AlphaFoldDB" id="A0A9X6NJ11"/>
<evidence type="ECO:0000256" key="3">
    <source>
        <dbReference type="SAM" id="MobiDB-lite"/>
    </source>
</evidence>
<dbReference type="InterPro" id="IPR036860">
    <property type="entry name" value="SH2_dom_sf"/>
</dbReference>
<dbReference type="SUPFAM" id="SSF55550">
    <property type="entry name" value="SH2 domain"/>
    <property type="match status" value="1"/>
</dbReference>
<evidence type="ECO:0000259" key="5">
    <source>
        <dbReference type="PROSITE" id="PS50001"/>
    </source>
</evidence>
<feature type="compositionally biased region" description="Low complexity" evidence="3">
    <location>
        <begin position="282"/>
        <end position="296"/>
    </location>
</feature>
<dbReference type="GO" id="GO:0035556">
    <property type="term" value="P:intracellular signal transduction"/>
    <property type="evidence" value="ECO:0007669"/>
    <property type="project" value="InterPro"/>
</dbReference>
<dbReference type="Gene3D" id="2.30.29.30">
    <property type="entry name" value="Pleckstrin-homology domain (PH domain)/Phosphotyrosine-binding domain (PTB)"/>
    <property type="match status" value="1"/>
</dbReference>
<dbReference type="InterPro" id="IPR051235">
    <property type="entry name" value="CEP152/SHC-Transforming"/>
</dbReference>
<feature type="domain" description="PID" evidence="4">
    <location>
        <begin position="36"/>
        <end position="189"/>
    </location>
</feature>
<name>A0A9X6NJ11_HYPEX</name>
<keyword evidence="1 2" id="KW-0727">SH2 domain</keyword>
<dbReference type="GO" id="GO:0007169">
    <property type="term" value="P:cell surface receptor protein tyrosine kinase signaling pathway"/>
    <property type="evidence" value="ECO:0007669"/>
    <property type="project" value="TreeGrafter"/>
</dbReference>
<dbReference type="PRINTS" id="PR00629">
    <property type="entry name" value="SHCPIDOMAIN"/>
</dbReference>
<evidence type="ECO:0000313" key="6">
    <source>
        <dbReference type="EMBL" id="OWA51491.1"/>
    </source>
</evidence>
<dbReference type="PROSITE" id="PS01179">
    <property type="entry name" value="PID"/>
    <property type="match status" value="1"/>
</dbReference>
<dbReference type="PANTHER" id="PTHR10337">
    <property type="entry name" value="SHC TRANSFORMING PROTEIN"/>
    <property type="match status" value="1"/>
</dbReference>
<dbReference type="Proteomes" id="UP000192578">
    <property type="component" value="Unassembled WGS sequence"/>
</dbReference>
<dbReference type="Pfam" id="PF00017">
    <property type="entry name" value="SH2"/>
    <property type="match status" value="1"/>
</dbReference>
<evidence type="ECO:0000313" key="7">
    <source>
        <dbReference type="Proteomes" id="UP000192578"/>
    </source>
</evidence>
<feature type="region of interest" description="Disordered" evidence="3">
    <location>
        <begin position="212"/>
        <end position="336"/>
    </location>
</feature>
<dbReference type="InterPro" id="IPR006020">
    <property type="entry name" value="PTB/PI_dom"/>
</dbReference>
<protein>
    <submittedName>
        <fullName evidence="6">SHC-transforming protein 1</fullName>
    </submittedName>
</protein>
<dbReference type="Gene3D" id="3.30.505.10">
    <property type="entry name" value="SH2 domain"/>
    <property type="match status" value="1"/>
</dbReference>
<evidence type="ECO:0000256" key="1">
    <source>
        <dbReference type="ARBA" id="ARBA00022999"/>
    </source>
</evidence>
<proteinExistence type="predicted"/>
<dbReference type="SMART" id="SM00462">
    <property type="entry name" value="PTB"/>
    <property type="match status" value="1"/>
</dbReference>